<gene>
    <name evidence="1" type="ORF">M9H77_21563</name>
</gene>
<evidence type="ECO:0000313" key="1">
    <source>
        <dbReference type="EMBL" id="KAI5662240.1"/>
    </source>
</evidence>
<proteinExistence type="predicted"/>
<name>A0ACC0APR0_CATRO</name>
<organism evidence="1 2">
    <name type="scientific">Catharanthus roseus</name>
    <name type="common">Madagascar periwinkle</name>
    <name type="synonym">Vinca rosea</name>
    <dbReference type="NCBI Taxonomy" id="4058"/>
    <lineage>
        <taxon>Eukaryota</taxon>
        <taxon>Viridiplantae</taxon>
        <taxon>Streptophyta</taxon>
        <taxon>Embryophyta</taxon>
        <taxon>Tracheophyta</taxon>
        <taxon>Spermatophyta</taxon>
        <taxon>Magnoliopsida</taxon>
        <taxon>eudicotyledons</taxon>
        <taxon>Gunneridae</taxon>
        <taxon>Pentapetalae</taxon>
        <taxon>asterids</taxon>
        <taxon>lamiids</taxon>
        <taxon>Gentianales</taxon>
        <taxon>Apocynaceae</taxon>
        <taxon>Rauvolfioideae</taxon>
        <taxon>Vinceae</taxon>
        <taxon>Catharanthinae</taxon>
        <taxon>Catharanthus</taxon>
    </lineage>
</organism>
<reference evidence="2" key="1">
    <citation type="journal article" date="2023" name="Nat. Plants">
        <title>Single-cell RNA sequencing provides a high-resolution roadmap for understanding the multicellular compartmentation of specialized metabolism.</title>
        <authorList>
            <person name="Sun S."/>
            <person name="Shen X."/>
            <person name="Li Y."/>
            <person name="Li Y."/>
            <person name="Wang S."/>
            <person name="Li R."/>
            <person name="Zhang H."/>
            <person name="Shen G."/>
            <person name="Guo B."/>
            <person name="Wei J."/>
            <person name="Xu J."/>
            <person name="St-Pierre B."/>
            <person name="Chen S."/>
            <person name="Sun C."/>
        </authorList>
    </citation>
    <scope>NUCLEOTIDE SEQUENCE [LARGE SCALE GENOMIC DNA]</scope>
</reference>
<protein>
    <submittedName>
        <fullName evidence="1">Uncharacterized protein</fullName>
    </submittedName>
</protein>
<evidence type="ECO:0000313" key="2">
    <source>
        <dbReference type="Proteomes" id="UP001060085"/>
    </source>
</evidence>
<accession>A0ACC0APR0</accession>
<dbReference type="Proteomes" id="UP001060085">
    <property type="component" value="Linkage Group LG05"/>
</dbReference>
<comment type="caution">
    <text evidence="1">The sequence shown here is derived from an EMBL/GenBank/DDBJ whole genome shotgun (WGS) entry which is preliminary data.</text>
</comment>
<sequence length="404" mass="46147">MISRSLLIIKDPKMLRPIFRSPLLYLTLCSRSKFSAPSRPFSSIQDSHIPNLARHKDWLSPNEVIKIFETLKDPNFTLPVFDQISQRKDYKPNEALYSAVINKLAQAKNFNAIETLMERIKLERKCRLSEDFFYNVIKIYGVLGGRINSAIRILFDMHNYKCWPTVKTFNGVLNMLVSTNQFEVVHEVFMGSSKLGIEIDACSLNIIIKGMCRCGKLDDAFLVLDEFPKQNCKPNVRTFSTIMHGLCDRGSLDEAFALLDRMETEGVEPDAIIFNILISGLRKQGKISEGIELLDKMQGRGCDPNPGTYQEVLYSLLHAKRFAEAKAFMHKMINMGVNPSFESYKLIIPGFCDKKLASDLDWVLRQMMRQGFVPKMGMWKLILSSILSDSNAYNCFSYQEIIGN</sequence>
<dbReference type="EMBL" id="CM044705">
    <property type="protein sequence ID" value="KAI5662240.1"/>
    <property type="molecule type" value="Genomic_DNA"/>
</dbReference>
<keyword evidence="2" id="KW-1185">Reference proteome</keyword>